<feature type="region of interest" description="Disordered" evidence="1">
    <location>
        <begin position="284"/>
        <end position="339"/>
    </location>
</feature>
<name>A0A0F7UD40_NEOCL</name>
<feature type="compositionally biased region" description="Basic and acidic residues" evidence="1">
    <location>
        <begin position="1786"/>
        <end position="1798"/>
    </location>
</feature>
<feature type="compositionally biased region" description="Low complexity" evidence="1">
    <location>
        <begin position="493"/>
        <end position="503"/>
    </location>
</feature>
<evidence type="ECO:0000313" key="3">
    <source>
        <dbReference type="EMBL" id="CEL66515.1"/>
    </source>
</evidence>
<gene>
    <name evidence="3" type="ORF">BN1204_023270</name>
</gene>
<dbReference type="Pfam" id="PF04727">
    <property type="entry name" value="ELMO_CED12"/>
    <property type="match status" value="1"/>
</dbReference>
<feature type="region of interest" description="Disordered" evidence="1">
    <location>
        <begin position="1921"/>
        <end position="2076"/>
    </location>
</feature>
<organism evidence="3">
    <name type="scientific">Neospora caninum (strain Liverpool)</name>
    <dbReference type="NCBI Taxonomy" id="572307"/>
    <lineage>
        <taxon>Eukaryota</taxon>
        <taxon>Sar</taxon>
        <taxon>Alveolata</taxon>
        <taxon>Apicomplexa</taxon>
        <taxon>Conoidasida</taxon>
        <taxon>Coccidia</taxon>
        <taxon>Eucoccidiorida</taxon>
        <taxon>Eimeriorina</taxon>
        <taxon>Sarcocystidae</taxon>
        <taxon>Neospora</taxon>
    </lineage>
</organism>
<feature type="compositionally biased region" description="Acidic residues" evidence="1">
    <location>
        <begin position="649"/>
        <end position="658"/>
    </location>
</feature>
<dbReference type="PANTHER" id="PTHR12771">
    <property type="entry name" value="ENGULFMENT AND CELL MOTILITY"/>
    <property type="match status" value="1"/>
</dbReference>
<feature type="compositionally biased region" description="Basic and acidic residues" evidence="1">
    <location>
        <begin position="1313"/>
        <end position="1347"/>
    </location>
</feature>
<feature type="region of interest" description="Disordered" evidence="1">
    <location>
        <begin position="1642"/>
        <end position="1899"/>
    </location>
</feature>
<feature type="compositionally biased region" description="Basic and acidic residues" evidence="1">
    <location>
        <begin position="315"/>
        <end position="325"/>
    </location>
</feature>
<dbReference type="EMBL" id="LN714481">
    <property type="protein sequence ID" value="CEL66515.1"/>
    <property type="molecule type" value="Genomic_DNA"/>
</dbReference>
<feature type="compositionally biased region" description="Polar residues" evidence="1">
    <location>
        <begin position="2188"/>
        <end position="2209"/>
    </location>
</feature>
<feature type="compositionally biased region" description="Low complexity" evidence="1">
    <location>
        <begin position="435"/>
        <end position="459"/>
    </location>
</feature>
<proteinExistence type="predicted"/>
<feature type="compositionally biased region" description="Low complexity" evidence="1">
    <location>
        <begin position="1866"/>
        <end position="1878"/>
    </location>
</feature>
<dbReference type="InterPro" id="IPR050868">
    <property type="entry name" value="ELMO_domain-containing"/>
</dbReference>
<feature type="region of interest" description="Disordered" evidence="1">
    <location>
        <begin position="493"/>
        <end position="525"/>
    </location>
</feature>
<feature type="compositionally biased region" description="Polar residues" evidence="1">
    <location>
        <begin position="1470"/>
        <end position="1480"/>
    </location>
</feature>
<feature type="region of interest" description="Disordered" evidence="1">
    <location>
        <begin position="427"/>
        <end position="462"/>
    </location>
</feature>
<feature type="compositionally biased region" description="Basic and acidic residues" evidence="1">
    <location>
        <begin position="1753"/>
        <end position="1774"/>
    </location>
</feature>
<evidence type="ECO:0000256" key="1">
    <source>
        <dbReference type="SAM" id="MobiDB-lite"/>
    </source>
</evidence>
<feature type="region of interest" description="Disordered" evidence="1">
    <location>
        <begin position="2088"/>
        <end position="2236"/>
    </location>
</feature>
<feature type="compositionally biased region" description="Basic and acidic residues" evidence="1">
    <location>
        <begin position="977"/>
        <end position="1008"/>
    </location>
</feature>
<feature type="compositionally biased region" description="Low complexity" evidence="1">
    <location>
        <begin position="2110"/>
        <end position="2135"/>
    </location>
</feature>
<evidence type="ECO:0000259" key="2">
    <source>
        <dbReference type="PROSITE" id="PS51335"/>
    </source>
</evidence>
<feature type="compositionally biased region" description="Basic and acidic residues" evidence="1">
    <location>
        <begin position="1701"/>
        <end position="1726"/>
    </location>
</feature>
<feature type="compositionally biased region" description="Basic and acidic residues" evidence="1">
    <location>
        <begin position="914"/>
        <end position="923"/>
    </location>
</feature>
<feature type="region of interest" description="Disordered" evidence="1">
    <location>
        <begin position="843"/>
        <end position="1008"/>
    </location>
</feature>
<feature type="region of interest" description="Disordered" evidence="1">
    <location>
        <begin position="1278"/>
        <end position="1482"/>
    </location>
</feature>
<dbReference type="InterPro" id="IPR006816">
    <property type="entry name" value="ELMO_dom"/>
</dbReference>
<reference evidence="3" key="1">
    <citation type="journal article" date="2015" name="PLoS ONE">
        <title>Comprehensive Evaluation of Toxoplasma gondii VEG and Neospora caninum LIV Genomes with Tachyzoite Stage Transcriptome and Proteome Defines Novel Transcript Features.</title>
        <authorList>
            <person name="Ramaprasad A."/>
            <person name="Mourier T."/>
            <person name="Naeem R."/>
            <person name="Malas T.B."/>
            <person name="Moussa E."/>
            <person name="Panigrahi A."/>
            <person name="Vermont S.J."/>
            <person name="Otto T.D."/>
            <person name="Wastling J."/>
            <person name="Pain A."/>
        </authorList>
    </citation>
    <scope>NUCLEOTIDE SEQUENCE</scope>
    <source>
        <strain evidence="3">Liverpool</strain>
    </source>
</reference>
<feature type="compositionally biased region" description="Low complexity" evidence="1">
    <location>
        <begin position="1805"/>
        <end position="1819"/>
    </location>
</feature>
<accession>A0A0F7UD40</accession>
<feature type="region of interest" description="Disordered" evidence="1">
    <location>
        <begin position="626"/>
        <end position="733"/>
    </location>
</feature>
<feature type="region of interest" description="Disordered" evidence="1">
    <location>
        <begin position="164"/>
        <end position="201"/>
    </location>
</feature>
<feature type="compositionally biased region" description="Basic and acidic residues" evidence="1">
    <location>
        <begin position="1398"/>
        <end position="1427"/>
    </location>
</feature>
<feature type="compositionally biased region" description="Polar residues" evidence="1">
    <location>
        <begin position="378"/>
        <end position="391"/>
    </location>
</feature>
<feature type="compositionally biased region" description="Basic and acidic residues" evidence="1">
    <location>
        <begin position="703"/>
        <end position="733"/>
    </location>
</feature>
<feature type="compositionally biased region" description="Low complexity" evidence="1">
    <location>
        <begin position="1943"/>
        <end position="1968"/>
    </location>
</feature>
<dbReference type="PROSITE" id="PS51335">
    <property type="entry name" value="ELMO"/>
    <property type="match status" value="1"/>
</dbReference>
<feature type="compositionally biased region" description="Low complexity" evidence="1">
    <location>
        <begin position="626"/>
        <end position="637"/>
    </location>
</feature>
<feature type="compositionally biased region" description="Low complexity" evidence="1">
    <location>
        <begin position="185"/>
        <end position="201"/>
    </location>
</feature>
<feature type="compositionally biased region" description="Polar residues" evidence="1">
    <location>
        <begin position="599"/>
        <end position="611"/>
    </location>
</feature>
<feature type="region of interest" description="Disordered" evidence="1">
    <location>
        <begin position="1531"/>
        <end position="1565"/>
    </location>
</feature>
<feature type="region of interest" description="Disordered" evidence="1">
    <location>
        <begin position="378"/>
        <end position="400"/>
    </location>
</feature>
<protein>
    <submittedName>
        <fullName evidence="3">At2g44770/F16B22.26, related</fullName>
    </submittedName>
</protein>
<feature type="domain" description="ELMO" evidence="2">
    <location>
        <begin position="1083"/>
        <end position="1241"/>
    </location>
</feature>
<feature type="compositionally biased region" description="Acidic residues" evidence="1">
    <location>
        <begin position="1539"/>
        <end position="1556"/>
    </location>
</feature>
<feature type="region of interest" description="Disordered" evidence="1">
    <location>
        <begin position="547"/>
        <end position="611"/>
    </location>
</feature>
<dbReference type="PANTHER" id="PTHR12771:SF51">
    <property type="entry name" value="LD01482P"/>
    <property type="match status" value="1"/>
</dbReference>
<sequence length="2236" mass="239888">MATSPSLSRRLLDATADPCGTAPARASSVCSPSEALPASLTRCYLRFPDLHTCRRSLSPATGPGQHVVRRPSLVLCPVSRCSKRDAIASQFPPEASVSAFSGSAAVSPSTCASASTSLTPWRCNPHVSAPGKGERGHVSLRSDSVSSLCSLACIPDEHEEGGPLPRQHLLAGLPRTPPPVPSTHSFVSSASPAAGSSSSSCPQCRSSSSLSCSSVYSLSCSLTWSPRSASPCSCGVSELGRHWQRAFSSSPSCFLSPASCSPFFSASFPPPVLLPFKRNKSETLIIGDSPSSSPERRDIEDSSGSLGARGAEFAAEDRGPPKADRPASPASPRDTDHIAVGMRSSRVVGHSSFPDEECSSLATEHFSLGSSSAQVASCRGDTTSCTRSPSVSHGHATPSVSCPRCQFPDLSSSHASSASASRRLLHTVDPTTGTSPPCRSSRAAAPASARSPVASLSSRKLGSGGILSLTSPRPAAPLPASCSAGLASGAQSLASGSKASSGRLRGRGAGLGAGRDPKLSPSSRLLHFGRSRSPLLSPSHSNAARSILLPSSVRTTKSRLGRDPLKRGANAASSLPASGALRETRSPVAGRGRGRHGSGLQSSLCSSVRGSRGASYQSSWYTAAGLGSSDGSSAPSSPRRREARSWGDAGEDREDSDGEYLRRPGSSRGEPFAVTGDDKRRARSARRNGGKRDVDEAEGVRWGMREGRGDERDERKAERLERGDRNSRRERETHAAAIAAAAVEGRGDVSLMGESSDSLLTVQRSRFSGVCKWLQHRFYGRGELERLCGEYSPQEVERVVLQSKALSVEDKQRLIFLTRPSAFQDRRCASLWESKASSTSGLSLESCRRSSEASYPSRANGRWGSPRATGSVSKGSTGYPDRENSAGKIRSAVAFGGSRGPREKGGDANQAGVESDRDRDAPRWTRYPACRRGDTSGEDQETPEGWPVDGEDERNAMARPLRKSGNGDPRSARGGRKAREVGGRRQRSCSREEGKREQSRARLVEEELEKETQETERVWGRDNEERAVLEECVEEVQRKKLVRNAGVFRIGFLRNLAALRGVTFAIQHLGSLQRKSVDSTDVRNQEKFSRLWGLLMPNHRLPGRICKEWKELGFQGEDPATDFRGCGELGLDSLVFLASRFPCHARGMLEASRHSTYWYSFAITCINVTSWLCEWVFQRRAHVVSFFFTTHTPEAVELTFHYLFVHVFTRFHAFWFLKKPSSIMEFPFVAGAFKNACVLPSSLPACALVSPRGVCNSDENRNEAWCYAAALKAYQRSSQLPERPAAERGTKRKKGTDRDDSAFAVPQEAPARAGRDIENGRESERNSDGDRERDSEGASEKKGDRGEGMQGRGRAMKTHRIEDEGGRASSSSPEAREPGAASVWRRRRTEGSAGLGGESRRERGREAAKASAKGDRSQERCHMRTEETWNVSERTQAAALSSRRLRATFSRPAGDVRGAPESERVAKSLPSASSKTSTVSPKYVMLRKLRNSSKSQESGPSSSRLLASASTCCFRSGFRVGGRLTYRRCRREEVKGSEGEENAEENIEDETEDEDGGERGCEKDEHVAGPHLGDCPCCRGWVWSLSHVALSLEASSVGGSPRYTRLRQRLSTRKRRDENEDRGGRVGSAFFWRSRSVKHVPSYLQKRGDKEGPKATPSYESNRFKLPGLSATARRAAEKRPPSKQSSASPHFRRLLSSVVRKTEGSSRRANDPARLEARQESEGETRYASAREGTRAVQREQGGSSPSSLSSDGERRDSAWRNEAERQRGDRDGWQAAFAFANDEDGLRRQRETETNSKSRRLYRQLTSTSRSSRNRSPSSRRHDTEDTNEEENEILLSSEHSVGEDRDSVSSGDEEEDARQGLNRRAGASSSDRASSPGRETDDVTPSRGTGGHSVDSLRLSGGCAPYCSFSHGVPLHNDPHPHGLPAPPLSRVLSPPQSLSANPPRGGSAASAASSYFPYPASSGPRESGARDPWGPTSSALAGGRGSGGLYSGPKSGEFAGPKAADCDRASGRKANLSESVTHAEGQSVVGEPSGAQQPLSASLAGGGAPNGSRQTVSPFLHGGRGISSHSQLSSFSSASAATAYFTPVPGPSLPSADPQDDRRSLLSRFASLSTQSVSSSPPVPFFSQAPSTGIAGPGNRSSSSSLASKSRVHLQRHPPEGGTPYLSHSPLLCRGRRAGAPGYASTSQGTVGPTTAGASWETQETPGGDTLKGRIGGPKAKVEMGEPFDLLS</sequence>